<dbReference type="Pfam" id="PF13589">
    <property type="entry name" value="HATPase_c_3"/>
    <property type="match status" value="1"/>
</dbReference>
<gene>
    <name evidence="2" type="ORF">MCOL_V206560</name>
</gene>
<dbReference type="RefSeq" id="WP_007770525.1">
    <property type="nucleotide sequence ID" value="NZ_AFVW02000002.1"/>
</dbReference>
<dbReference type="GeneID" id="31530642"/>
<proteinExistence type="predicted"/>
<dbReference type="Proteomes" id="UP000006455">
    <property type="component" value="Unassembled WGS sequence"/>
</dbReference>
<reference evidence="2 3" key="1">
    <citation type="journal article" date="2011" name="J. Bacteriol.">
        <title>Genome sequence of the Mycobacterium colombiense type strain, CECT 3035.</title>
        <authorList>
            <person name="Gonzalez-Perez M."/>
            <person name="Murcia M.I."/>
            <person name="Landsman D."/>
            <person name="Jordan I.K."/>
            <person name="Marino-Ramirez L."/>
        </authorList>
    </citation>
    <scope>NUCLEOTIDE SEQUENCE [LARGE SCALE GENOMIC DNA]</scope>
    <source>
        <strain evidence="2 3">CECT 3035</strain>
    </source>
</reference>
<evidence type="ECO:0000313" key="3">
    <source>
        <dbReference type="Proteomes" id="UP000006455"/>
    </source>
</evidence>
<evidence type="ECO:0000313" key="2">
    <source>
        <dbReference type="EMBL" id="EJO89829.1"/>
    </source>
</evidence>
<dbReference type="AlphaFoldDB" id="J5EKV7"/>
<feature type="compositionally biased region" description="Acidic residues" evidence="1">
    <location>
        <begin position="413"/>
        <end position="425"/>
    </location>
</feature>
<comment type="caution">
    <text evidence="2">The sequence shown here is derived from an EMBL/GenBank/DDBJ whole genome shotgun (WGS) entry which is preliminary data.</text>
</comment>
<dbReference type="InterPro" id="IPR036890">
    <property type="entry name" value="HATPase_C_sf"/>
</dbReference>
<accession>J5EKV7</accession>
<protein>
    <recommendedName>
        <fullName evidence="4">ATP-binding protein</fullName>
    </recommendedName>
</protein>
<evidence type="ECO:0000256" key="1">
    <source>
        <dbReference type="SAM" id="MobiDB-lite"/>
    </source>
</evidence>
<name>J5EKV7_9MYCO</name>
<sequence>MASEEIRKGSWDPSRVLYALGRIGYSAAAAVLDIVDNAISNNATHAAVKFELINLSEGKPGRPRAIVNKILIADNGTGMDSEGLDNALTLGSSPDLYSPKSLSKFGMGLKSASASLGQRLTIVSRSQGSALAAVLDHEQVREKGEFIYLVRKASPDELAILDEVAAGGNGTLVIIDKIHKDSSESPAQIKRELSEQAGVVYYYALSGDASQGIQKVGLTLDGEEVQPRDPLYEAEAEKNGNLDDESEWTGLDVRYLQRRQAFQLDDTGSTFAHVTITQLPHPPSVADANVSSQAEARRKYDIGAGNYGFYVYRNGRLIEWASSLGGKIHQDQDLYAFRGRIEISDDADEVLNINVSKNRIILSDIASEQLNPIISEGVKKSRLAWGAAKRRMQQKLGESPHDDINSELNEIEELGSDSDKLDEEAAPAPERDELRERRERTTKENEASDAERERLKKDGQRVQYVSALDNNQLWQRAHDPDLGIIVRVNSLHRFVRDLIESLPENAALAKIIDVFSLASLEENIHWYIRHSLNNSWPRRS</sequence>
<dbReference type="EMBL" id="AFVW02000002">
    <property type="protein sequence ID" value="EJO89829.1"/>
    <property type="molecule type" value="Genomic_DNA"/>
</dbReference>
<dbReference type="STRING" id="1041522.GCA_002105755_01765"/>
<organism evidence="2 3">
    <name type="scientific">Mycobacterium colombiense CECT 3035</name>
    <dbReference type="NCBI Taxonomy" id="1041522"/>
    <lineage>
        <taxon>Bacteria</taxon>
        <taxon>Bacillati</taxon>
        <taxon>Actinomycetota</taxon>
        <taxon>Actinomycetes</taxon>
        <taxon>Mycobacteriales</taxon>
        <taxon>Mycobacteriaceae</taxon>
        <taxon>Mycobacterium</taxon>
        <taxon>Mycobacterium avium complex (MAC)</taxon>
    </lineage>
</organism>
<evidence type="ECO:0008006" key="4">
    <source>
        <dbReference type="Google" id="ProtNLM"/>
    </source>
</evidence>
<dbReference type="eggNOG" id="COG0323">
    <property type="taxonomic scope" value="Bacteria"/>
</dbReference>
<feature type="region of interest" description="Disordered" evidence="1">
    <location>
        <begin position="413"/>
        <end position="459"/>
    </location>
</feature>
<dbReference type="SUPFAM" id="SSF55874">
    <property type="entry name" value="ATPase domain of HSP90 chaperone/DNA topoisomerase II/histidine kinase"/>
    <property type="match status" value="1"/>
</dbReference>
<dbReference type="Gene3D" id="3.30.565.10">
    <property type="entry name" value="Histidine kinase-like ATPase, C-terminal domain"/>
    <property type="match status" value="1"/>
</dbReference>
<feature type="compositionally biased region" description="Basic and acidic residues" evidence="1">
    <location>
        <begin position="429"/>
        <end position="459"/>
    </location>
</feature>